<keyword evidence="6" id="KW-0964">Secreted</keyword>
<dbReference type="GO" id="GO:0052716">
    <property type="term" value="F:hydroquinone:oxygen oxidoreductase activity"/>
    <property type="evidence" value="ECO:0007669"/>
    <property type="project" value="UniProtKB-EC"/>
</dbReference>
<sequence>MAVRTTSRLRYVSLALPMLLVGMAFSRVASATTVSAPPASSFFLNGLKGQAPTTRYYDFVVSERTGSPDGYSKPMLVVNGQWPGPTIEANQGDRLVVKVTNQLANNKTTIHYHGLLQNGTQYWDGVQGVSECGIPPGQSLTYDFPIGTFTGTTWWHGHFDAQYTDGISGALIVHNTDPAPAGFPTWDEEVVLQLSDIYHRSSYSIIADYMAGAQSPLALETPDSGAINGIGQYGGKGDYFDLELQPNKTYRLRLINTGSATDIRFSVDNHALTVIEADGTLLEPYSVTGVDIVPGQRYSVLLTTNQAAGPYWMRVELETAMMIPGTNDDIRGVIRYGTTNTSLPKNITDPGVPGSGLSDLNTTKLAPYTPDLPPARSKFYMSNFTFGLTSTGGVIAYMNGTSWQPLEGTFSLLEVQKTDGKYAPEGSSVQSRDQFFITEDSIETVDLLLVNEGPGDHPFHLHGHRPWIMGSGTGTFDGHELTPANPLRRDTFDIPSQGWMMIRYISDNPGPWTLHCHNAWHMAVGMLLQLNNLPSKALRMKIPQAILDQCKV</sequence>
<evidence type="ECO:0000256" key="12">
    <source>
        <dbReference type="SAM" id="SignalP"/>
    </source>
</evidence>
<evidence type="ECO:0000256" key="7">
    <source>
        <dbReference type="ARBA" id="ARBA00022723"/>
    </source>
</evidence>
<comment type="similarity">
    <text evidence="4">Belongs to the multicopper oxidase family.</text>
</comment>
<evidence type="ECO:0000259" key="13">
    <source>
        <dbReference type="Pfam" id="PF00394"/>
    </source>
</evidence>
<evidence type="ECO:0000313" key="17">
    <source>
        <dbReference type="Proteomes" id="UP000053257"/>
    </source>
</evidence>
<dbReference type="CDD" id="cd13910">
    <property type="entry name" value="CuRO_3_MCO_like_4"/>
    <property type="match status" value="1"/>
</dbReference>
<keyword evidence="11" id="KW-0325">Glycoprotein</keyword>
<dbReference type="Pfam" id="PF07732">
    <property type="entry name" value="Cu-oxidase_3"/>
    <property type="match status" value="1"/>
</dbReference>
<dbReference type="Pfam" id="PF07731">
    <property type="entry name" value="Cu-oxidase_2"/>
    <property type="match status" value="1"/>
</dbReference>
<dbReference type="InterPro" id="IPR033138">
    <property type="entry name" value="Cu_oxidase_CS"/>
</dbReference>
<reference evidence="16 17" key="1">
    <citation type="journal article" date="2014" name="PLoS Genet.">
        <title>Analysis of the Phlebiopsis gigantea genome, transcriptome and secretome provides insight into its pioneer colonization strategies of wood.</title>
        <authorList>
            <person name="Hori C."/>
            <person name="Ishida T."/>
            <person name="Igarashi K."/>
            <person name="Samejima M."/>
            <person name="Suzuki H."/>
            <person name="Master E."/>
            <person name="Ferreira P."/>
            <person name="Ruiz-Duenas F.J."/>
            <person name="Held B."/>
            <person name="Canessa P."/>
            <person name="Larrondo L.F."/>
            <person name="Schmoll M."/>
            <person name="Druzhinina I.S."/>
            <person name="Kubicek C.P."/>
            <person name="Gaskell J.A."/>
            <person name="Kersten P."/>
            <person name="St John F."/>
            <person name="Glasner J."/>
            <person name="Sabat G."/>
            <person name="Splinter BonDurant S."/>
            <person name="Syed K."/>
            <person name="Yadav J."/>
            <person name="Mgbeahuruike A.C."/>
            <person name="Kovalchuk A."/>
            <person name="Asiegbu F.O."/>
            <person name="Lackner G."/>
            <person name="Hoffmeister D."/>
            <person name="Rencoret J."/>
            <person name="Gutierrez A."/>
            <person name="Sun H."/>
            <person name="Lindquist E."/>
            <person name="Barry K."/>
            <person name="Riley R."/>
            <person name="Grigoriev I.V."/>
            <person name="Henrissat B."/>
            <person name="Kues U."/>
            <person name="Berka R.M."/>
            <person name="Martinez A.T."/>
            <person name="Covert S.F."/>
            <person name="Blanchette R.A."/>
            <person name="Cullen D."/>
        </authorList>
    </citation>
    <scope>NUCLEOTIDE SEQUENCE [LARGE SCALE GENOMIC DNA]</scope>
    <source>
        <strain evidence="16 17">11061_1 CR5-6</strain>
    </source>
</reference>
<evidence type="ECO:0000256" key="9">
    <source>
        <dbReference type="ARBA" id="ARBA00023008"/>
    </source>
</evidence>
<comment type="subcellular location">
    <subcellularLocation>
        <location evidence="3">Secreted</location>
    </subcellularLocation>
</comment>
<dbReference type="Gene3D" id="2.60.40.420">
    <property type="entry name" value="Cupredoxins - blue copper proteins"/>
    <property type="match status" value="3"/>
</dbReference>
<feature type="chain" id="PRO_5002176847" description="laccase" evidence="12">
    <location>
        <begin position="31"/>
        <end position="552"/>
    </location>
</feature>
<dbReference type="InterPro" id="IPR011707">
    <property type="entry name" value="Cu-oxidase-like_N"/>
</dbReference>
<comment type="catalytic activity">
    <reaction evidence="1">
        <text>4 hydroquinone + O2 = 4 benzosemiquinone + 2 H2O</text>
        <dbReference type="Rhea" id="RHEA:11276"/>
        <dbReference type="ChEBI" id="CHEBI:15377"/>
        <dbReference type="ChEBI" id="CHEBI:15379"/>
        <dbReference type="ChEBI" id="CHEBI:17594"/>
        <dbReference type="ChEBI" id="CHEBI:17977"/>
        <dbReference type="EC" id="1.10.3.2"/>
    </reaction>
</comment>
<evidence type="ECO:0000256" key="3">
    <source>
        <dbReference type="ARBA" id="ARBA00004613"/>
    </source>
</evidence>
<organism evidence="16 17">
    <name type="scientific">Phlebiopsis gigantea (strain 11061_1 CR5-6)</name>
    <name type="common">White-rot fungus</name>
    <name type="synonym">Peniophora gigantea</name>
    <dbReference type="NCBI Taxonomy" id="745531"/>
    <lineage>
        <taxon>Eukaryota</taxon>
        <taxon>Fungi</taxon>
        <taxon>Dikarya</taxon>
        <taxon>Basidiomycota</taxon>
        <taxon>Agaricomycotina</taxon>
        <taxon>Agaricomycetes</taxon>
        <taxon>Polyporales</taxon>
        <taxon>Phanerochaetaceae</taxon>
        <taxon>Phlebiopsis</taxon>
    </lineage>
</organism>
<feature type="domain" description="Plastocyanin-like" evidence="13">
    <location>
        <begin position="188"/>
        <end position="337"/>
    </location>
</feature>
<dbReference type="Proteomes" id="UP000053257">
    <property type="component" value="Unassembled WGS sequence"/>
</dbReference>
<dbReference type="PROSITE" id="PS00080">
    <property type="entry name" value="MULTICOPPER_OXIDASE2"/>
    <property type="match status" value="1"/>
</dbReference>
<gene>
    <name evidence="16" type="ORF">PHLGIDRAFT_534796</name>
</gene>
<dbReference type="STRING" id="745531.A0A0C3PEP7"/>
<proteinExistence type="inferred from homology"/>
<comment type="cofactor">
    <cofactor evidence="2">
        <name>Cu cation</name>
        <dbReference type="ChEBI" id="CHEBI:23378"/>
    </cofactor>
</comment>
<evidence type="ECO:0000256" key="11">
    <source>
        <dbReference type="ARBA" id="ARBA00023180"/>
    </source>
</evidence>
<evidence type="ECO:0000256" key="1">
    <source>
        <dbReference type="ARBA" id="ARBA00000349"/>
    </source>
</evidence>
<keyword evidence="8" id="KW-0560">Oxidoreductase</keyword>
<dbReference type="PANTHER" id="PTHR11709">
    <property type="entry name" value="MULTI-COPPER OXIDASE"/>
    <property type="match status" value="1"/>
</dbReference>
<dbReference type="HOGENOM" id="CLU_006504_7_1_1"/>
<dbReference type="CDD" id="cd13857">
    <property type="entry name" value="CuRO_1_Diphenol_Ox"/>
    <property type="match status" value="1"/>
</dbReference>
<accession>A0A0C3PEP7</accession>
<dbReference type="EC" id="1.10.3.2" evidence="5"/>
<evidence type="ECO:0000256" key="6">
    <source>
        <dbReference type="ARBA" id="ARBA00022525"/>
    </source>
</evidence>
<dbReference type="InterPro" id="IPR011706">
    <property type="entry name" value="Cu-oxidase_C"/>
</dbReference>
<dbReference type="PANTHER" id="PTHR11709:SF511">
    <property type="entry name" value="LACCASE"/>
    <property type="match status" value="1"/>
</dbReference>
<feature type="domain" description="Plastocyanin-like" evidence="15">
    <location>
        <begin position="62"/>
        <end position="176"/>
    </location>
</feature>
<evidence type="ECO:0000256" key="5">
    <source>
        <dbReference type="ARBA" id="ARBA00012297"/>
    </source>
</evidence>
<keyword evidence="12" id="KW-0732">Signal</keyword>
<dbReference type="InterPro" id="IPR045087">
    <property type="entry name" value="Cu-oxidase_fam"/>
</dbReference>
<evidence type="ECO:0000256" key="4">
    <source>
        <dbReference type="ARBA" id="ARBA00010609"/>
    </source>
</evidence>
<dbReference type="PROSITE" id="PS00079">
    <property type="entry name" value="MULTICOPPER_OXIDASE1"/>
    <property type="match status" value="1"/>
</dbReference>
<evidence type="ECO:0000313" key="16">
    <source>
        <dbReference type="EMBL" id="KIP03948.1"/>
    </source>
</evidence>
<evidence type="ECO:0000259" key="14">
    <source>
        <dbReference type="Pfam" id="PF07731"/>
    </source>
</evidence>
<keyword evidence="10" id="KW-1015">Disulfide bond</keyword>
<keyword evidence="7" id="KW-0479">Metal-binding</keyword>
<dbReference type="GO" id="GO:0005576">
    <property type="term" value="C:extracellular region"/>
    <property type="evidence" value="ECO:0007669"/>
    <property type="project" value="UniProtKB-SubCell"/>
</dbReference>
<dbReference type="InterPro" id="IPR001117">
    <property type="entry name" value="Cu-oxidase_2nd"/>
</dbReference>
<dbReference type="AlphaFoldDB" id="A0A0C3PEP7"/>
<dbReference type="Pfam" id="PF00394">
    <property type="entry name" value="Cu-oxidase"/>
    <property type="match status" value="1"/>
</dbReference>
<evidence type="ECO:0000256" key="10">
    <source>
        <dbReference type="ARBA" id="ARBA00023157"/>
    </source>
</evidence>
<name>A0A0C3PEP7_PHLG1</name>
<keyword evidence="17" id="KW-1185">Reference proteome</keyword>
<feature type="domain" description="Plastocyanin-like" evidence="14">
    <location>
        <begin position="432"/>
        <end position="534"/>
    </location>
</feature>
<evidence type="ECO:0000259" key="15">
    <source>
        <dbReference type="Pfam" id="PF07732"/>
    </source>
</evidence>
<evidence type="ECO:0000256" key="2">
    <source>
        <dbReference type="ARBA" id="ARBA00001935"/>
    </source>
</evidence>
<evidence type="ECO:0000256" key="8">
    <source>
        <dbReference type="ARBA" id="ARBA00023002"/>
    </source>
</evidence>
<dbReference type="SUPFAM" id="SSF49503">
    <property type="entry name" value="Cupredoxins"/>
    <property type="match status" value="3"/>
</dbReference>
<feature type="signal peptide" evidence="12">
    <location>
        <begin position="1"/>
        <end position="30"/>
    </location>
</feature>
<dbReference type="FunFam" id="2.60.40.420:FF:000045">
    <property type="entry name" value="Laccase 2"/>
    <property type="match status" value="1"/>
</dbReference>
<keyword evidence="9" id="KW-0186">Copper</keyword>
<dbReference type="EMBL" id="KN840593">
    <property type="protein sequence ID" value="KIP03948.1"/>
    <property type="molecule type" value="Genomic_DNA"/>
</dbReference>
<protein>
    <recommendedName>
        <fullName evidence="5">laccase</fullName>
        <ecNumber evidence="5">1.10.3.2</ecNumber>
    </recommendedName>
</protein>
<dbReference type="InterPro" id="IPR008972">
    <property type="entry name" value="Cupredoxin"/>
</dbReference>
<dbReference type="GO" id="GO:0005507">
    <property type="term" value="F:copper ion binding"/>
    <property type="evidence" value="ECO:0007669"/>
    <property type="project" value="InterPro"/>
</dbReference>
<dbReference type="InterPro" id="IPR002355">
    <property type="entry name" value="Cu_oxidase_Cu_BS"/>
</dbReference>
<dbReference type="OrthoDB" id="2121828at2759"/>